<sequence>MGRCLRVRVSIDITKKLIQGKKINIEGGENRCGMLNHAIKDCQEGSLVNGGNEEESLQYGAWLRGDPWKKYGGDMA</sequence>
<accession>A0AAW0KUS2</accession>
<evidence type="ECO:0000313" key="1">
    <source>
        <dbReference type="EMBL" id="KAK7843318.1"/>
    </source>
</evidence>
<dbReference type="EMBL" id="PKMF04000206">
    <property type="protein sequence ID" value="KAK7843318.1"/>
    <property type="molecule type" value="Genomic_DNA"/>
</dbReference>
<proteinExistence type="predicted"/>
<comment type="caution">
    <text evidence="1">The sequence shown here is derived from an EMBL/GenBank/DDBJ whole genome shotgun (WGS) entry which is preliminary data.</text>
</comment>
<evidence type="ECO:0000313" key="2">
    <source>
        <dbReference type="Proteomes" id="UP000237347"/>
    </source>
</evidence>
<dbReference type="Proteomes" id="UP000237347">
    <property type="component" value="Unassembled WGS sequence"/>
</dbReference>
<name>A0AAW0KUS2_QUESU</name>
<reference evidence="1 2" key="1">
    <citation type="journal article" date="2018" name="Sci. Data">
        <title>The draft genome sequence of cork oak.</title>
        <authorList>
            <person name="Ramos A.M."/>
            <person name="Usie A."/>
            <person name="Barbosa P."/>
            <person name="Barros P.M."/>
            <person name="Capote T."/>
            <person name="Chaves I."/>
            <person name="Simoes F."/>
            <person name="Abreu I."/>
            <person name="Carrasquinho I."/>
            <person name="Faro C."/>
            <person name="Guimaraes J.B."/>
            <person name="Mendonca D."/>
            <person name="Nobrega F."/>
            <person name="Rodrigues L."/>
            <person name="Saibo N.J.M."/>
            <person name="Varela M.C."/>
            <person name="Egas C."/>
            <person name="Matos J."/>
            <person name="Miguel C.M."/>
            <person name="Oliveira M.M."/>
            <person name="Ricardo C.P."/>
            <person name="Goncalves S."/>
        </authorList>
    </citation>
    <scope>NUCLEOTIDE SEQUENCE [LARGE SCALE GENOMIC DNA]</scope>
    <source>
        <strain evidence="2">cv. HL8</strain>
    </source>
</reference>
<organism evidence="1 2">
    <name type="scientific">Quercus suber</name>
    <name type="common">Cork oak</name>
    <dbReference type="NCBI Taxonomy" id="58331"/>
    <lineage>
        <taxon>Eukaryota</taxon>
        <taxon>Viridiplantae</taxon>
        <taxon>Streptophyta</taxon>
        <taxon>Embryophyta</taxon>
        <taxon>Tracheophyta</taxon>
        <taxon>Spermatophyta</taxon>
        <taxon>Magnoliopsida</taxon>
        <taxon>eudicotyledons</taxon>
        <taxon>Gunneridae</taxon>
        <taxon>Pentapetalae</taxon>
        <taxon>rosids</taxon>
        <taxon>fabids</taxon>
        <taxon>Fagales</taxon>
        <taxon>Fagaceae</taxon>
        <taxon>Quercus</taxon>
    </lineage>
</organism>
<protein>
    <submittedName>
        <fullName evidence="1">Uncharacterized protein</fullName>
    </submittedName>
</protein>
<gene>
    <name evidence="1" type="ORF">CFP56_012698</name>
</gene>
<keyword evidence="2" id="KW-1185">Reference proteome</keyword>
<dbReference type="AlphaFoldDB" id="A0AAW0KUS2"/>